<organism evidence="1 2">
    <name type="scientific">Hevea brasiliensis</name>
    <name type="common">Para rubber tree</name>
    <name type="synonym">Siphonia brasiliensis</name>
    <dbReference type="NCBI Taxonomy" id="3981"/>
    <lineage>
        <taxon>Eukaryota</taxon>
        <taxon>Viridiplantae</taxon>
        <taxon>Streptophyta</taxon>
        <taxon>Embryophyta</taxon>
        <taxon>Tracheophyta</taxon>
        <taxon>Spermatophyta</taxon>
        <taxon>Magnoliopsida</taxon>
        <taxon>eudicotyledons</taxon>
        <taxon>Gunneridae</taxon>
        <taxon>Pentapetalae</taxon>
        <taxon>rosids</taxon>
        <taxon>fabids</taxon>
        <taxon>Malpighiales</taxon>
        <taxon>Euphorbiaceae</taxon>
        <taxon>Crotonoideae</taxon>
        <taxon>Micrandreae</taxon>
        <taxon>Hevea</taxon>
    </lineage>
</organism>
<evidence type="ECO:0000313" key="1">
    <source>
        <dbReference type="EMBL" id="KAJ9145999.1"/>
    </source>
</evidence>
<accession>A0ABQ9KQJ1</accession>
<name>A0ABQ9KQJ1_HEVBR</name>
<protein>
    <recommendedName>
        <fullName evidence="3">CCHC-type domain-containing protein</fullName>
    </recommendedName>
</protein>
<evidence type="ECO:0000313" key="2">
    <source>
        <dbReference type="Proteomes" id="UP001174677"/>
    </source>
</evidence>
<dbReference type="Proteomes" id="UP001174677">
    <property type="component" value="Chromosome 16"/>
</dbReference>
<gene>
    <name evidence="1" type="ORF">P3X46_028321</name>
</gene>
<keyword evidence="2" id="KW-1185">Reference proteome</keyword>
<evidence type="ECO:0008006" key="3">
    <source>
        <dbReference type="Google" id="ProtNLM"/>
    </source>
</evidence>
<dbReference type="EMBL" id="JARPOI010000016">
    <property type="protein sequence ID" value="KAJ9145999.1"/>
    <property type="molecule type" value="Genomic_DNA"/>
</dbReference>
<proteinExistence type="predicted"/>
<comment type="caution">
    <text evidence="1">The sequence shown here is derived from an EMBL/GenBank/DDBJ whole genome shotgun (WGS) entry which is preliminary data.</text>
</comment>
<sequence length="127" mass="14366">MINFAAVDKAGLAANSLREQPYGLSDMDHLHCDYCGKSRHAKEQCWKLHDCPTKGHEGNRMGSARSQANVSEAVSVFEDTAIIGMFFNEELQTLRRFLSQFESQSTTVAFSNFVNSGVDNRENDWQW</sequence>
<reference evidence="1" key="1">
    <citation type="journal article" date="2023" name="Plant Biotechnol. J.">
        <title>Chromosome-level wild Hevea brasiliensis genome provides new tools for genomic-assisted breeding and valuable loci to elevate rubber yield.</title>
        <authorList>
            <person name="Cheng H."/>
            <person name="Song X."/>
            <person name="Hu Y."/>
            <person name="Wu T."/>
            <person name="Yang Q."/>
            <person name="An Z."/>
            <person name="Feng S."/>
            <person name="Deng Z."/>
            <person name="Wu W."/>
            <person name="Zeng X."/>
            <person name="Tu M."/>
            <person name="Wang X."/>
            <person name="Huang H."/>
        </authorList>
    </citation>
    <scope>NUCLEOTIDE SEQUENCE</scope>
    <source>
        <strain evidence="1">MT/VB/25A 57/8</strain>
    </source>
</reference>